<dbReference type="SUPFAM" id="SSF52540">
    <property type="entry name" value="P-loop containing nucleoside triphosphate hydrolases"/>
    <property type="match status" value="1"/>
</dbReference>
<dbReference type="InterPro" id="IPR027417">
    <property type="entry name" value="P-loop_NTPase"/>
</dbReference>
<dbReference type="RefSeq" id="WP_377321985.1">
    <property type="nucleotide sequence ID" value="NZ_JBHSNF010000004.1"/>
</dbReference>
<comment type="caution">
    <text evidence="4">The sequence shown here is derived from an EMBL/GenBank/DDBJ whole genome shotgun (WGS) entry which is preliminary data.</text>
</comment>
<proteinExistence type="predicted"/>
<gene>
    <name evidence="4" type="ORF">ACFPPA_16750</name>
</gene>
<dbReference type="InterPro" id="IPR051012">
    <property type="entry name" value="CellSynth/LPSAsmb/PSIAsmb"/>
</dbReference>
<keyword evidence="2 3" id="KW-0802">TPR repeat</keyword>
<accession>A0ABW0QSF9</accession>
<protein>
    <submittedName>
        <fullName evidence="4">Tetratricopeptide repeat-containing sulfotransferase family protein</fullName>
    </submittedName>
</protein>
<dbReference type="PROSITE" id="PS50293">
    <property type="entry name" value="TPR_REGION"/>
    <property type="match status" value="1"/>
</dbReference>
<evidence type="ECO:0000256" key="1">
    <source>
        <dbReference type="ARBA" id="ARBA00022737"/>
    </source>
</evidence>
<keyword evidence="1" id="KW-0677">Repeat</keyword>
<name>A0ABW0QSF9_9GAMM</name>
<dbReference type="PANTHER" id="PTHR45586:SF1">
    <property type="entry name" value="LIPOPOLYSACCHARIDE ASSEMBLY PROTEIN B"/>
    <property type="match status" value="1"/>
</dbReference>
<dbReference type="PROSITE" id="PS50005">
    <property type="entry name" value="TPR"/>
    <property type="match status" value="2"/>
</dbReference>
<feature type="repeat" description="TPR" evidence="3">
    <location>
        <begin position="123"/>
        <end position="156"/>
    </location>
</feature>
<dbReference type="Pfam" id="PF13432">
    <property type="entry name" value="TPR_16"/>
    <property type="match status" value="2"/>
</dbReference>
<evidence type="ECO:0000256" key="3">
    <source>
        <dbReference type="PROSITE-ProRule" id="PRU00339"/>
    </source>
</evidence>
<dbReference type="SUPFAM" id="SSF48452">
    <property type="entry name" value="TPR-like"/>
    <property type="match status" value="1"/>
</dbReference>
<evidence type="ECO:0000256" key="2">
    <source>
        <dbReference type="ARBA" id="ARBA00022803"/>
    </source>
</evidence>
<dbReference type="PANTHER" id="PTHR45586">
    <property type="entry name" value="TPR REPEAT-CONTAINING PROTEIN PA4667"/>
    <property type="match status" value="1"/>
</dbReference>
<dbReference type="Gene3D" id="1.25.40.10">
    <property type="entry name" value="Tetratricopeptide repeat domain"/>
    <property type="match status" value="1"/>
</dbReference>
<feature type="repeat" description="TPR" evidence="3">
    <location>
        <begin position="55"/>
        <end position="88"/>
    </location>
</feature>
<reference evidence="5" key="1">
    <citation type="journal article" date="2019" name="Int. J. Syst. Evol. Microbiol.">
        <title>The Global Catalogue of Microorganisms (GCM) 10K type strain sequencing project: providing services to taxonomists for standard genome sequencing and annotation.</title>
        <authorList>
            <consortium name="The Broad Institute Genomics Platform"/>
            <consortium name="The Broad Institute Genome Sequencing Center for Infectious Disease"/>
            <person name="Wu L."/>
            <person name="Ma J."/>
        </authorList>
    </citation>
    <scope>NUCLEOTIDE SEQUENCE [LARGE SCALE GENOMIC DNA]</scope>
    <source>
        <strain evidence="5">CGMCC 1.16619</strain>
    </source>
</reference>
<dbReference type="EMBL" id="JBHSNF010000004">
    <property type="protein sequence ID" value="MFC5527393.1"/>
    <property type="molecule type" value="Genomic_DNA"/>
</dbReference>
<evidence type="ECO:0000313" key="5">
    <source>
        <dbReference type="Proteomes" id="UP001596114"/>
    </source>
</evidence>
<sequence>MAAKQPHPLMQDRAAGLSPIAAGLLRTATVALDRLDPKTAEVALTSVLALEPDCAEALRMQGVVLHLRGDYAEAVTLLRRAHALAPDDAMVQMNLATALYADGEFATAVPYLQRACALAPDFAPAWFNLGKVYMLQGRPAGAITALHRALDVDPDHVPARVLLAQAETALGMVTQASANYREVLRCEPGQPIAWGGLADLDAERLSKEDVVQLRKALHKPGATHPVRVALGFALVKALEDQSDYDGAFRALYKANSLQHRQLNWSPAKASAQVDALIGAFATPPHGASDPTQGEQVIFVVALPQSGSVLTEQVLAAHPQMAAAGDLTDLQQVINDESVRQGRPLRQWAKTATAADWSRLGRDYLARTECWRRRKPCFIDRSLHNWRLVGAALAMLPGARVVNSRRDAFENCFACYRQLFASGYEFTYDLDHMVSYWRDYDRLSRHWQRLFPTRFTDHGYEAWQADPEGQVRRLLDFCGLAFAPACVEFHRKQDASAGSMSPGQLLRRDSERAALYGKNLDRLRALLSSGDTVS</sequence>
<dbReference type="Proteomes" id="UP001596114">
    <property type="component" value="Unassembled WGS sequence"/>
</dbReference>
<evidence type="ECO:0000313" key="4">
    <source>
        <dbReference type="EMBL" id="MFC5527393.1"/>
    </source>
</evidence>
<dbReference type="InterPro" id="IPR011990">
    <property type="entry name" value="TPR-like_helical_dom_sf"/>
</dbReference>
<organism evidence="4 5">
    <name type="scientific">Rhodanobacter ginsengisoli</name>
    <dbReference type="NCBI Taxonomy" id="418646"/>
    <lineage>
        <taxon>Bacteria</taxon>
        <taxon>Pseudomonadati</taxon>
        <taxon>Pseudomonadota</taxon>
        <taxon>Gammaproteobacteria</taxon>
        <taxon>Lysobacterales</taxon>
        <taxon>Rhodanobacteraceae</taxon>
        <taxon>Rhodanobacter</taxon>
    </lineage>
</organism>
<keyword evidence="5" id="KW-1185">Reference proteome</keyword>
<dbReference type="Pfam" id="PF13469">
    <property type="entry name" value="Sulfotransfer_3"/>
    <property type="match status" value="1"/>
</dbReference>
<dbReference type="SMART" id="SM00028">
    <property type="entry name" value="TPR"/>
    <property type="match status" value="5"/>
</dbReference>
<dbReference type="Gene3D" id="3.40.50.300">
    <property type="entry name" value="P-loop containing nucleotide triphosphate hydrolases"/>
    <property type="match status" value="1"/>
</dbReference>
<dbReference type="InterPro" id="IPR019734">
    <property type="entry name" value="TPR_rpt"/>
</dbReference>